<sequence length="80" mass="8723">MLSVFKATNFRLYLASLLLIGGCSGVKSERSSMENPASSYCLALGGELTIETGLDGQIGICHLPSGESVEEWSLYRRDHR</sequence>
<dbReference type="PANTHER" id="PTHR38008">
    <property type="entry name" value="HEMOLYSIN-RELATED"/>
    <property type="match status" value="1"/>
</dbReference>
<reference evidence="1 2" key="1">
    <citation type="submission" date="2021-07" db="EMBL/GenBank/DDBJ databases">
        <title>Shewanella sp. nov, isolated from SCS.</title>
        <authorList>
            <person name="Cao W.R."/>
        </authorList>
    </citation>
    <scope>NUCLEOTIDE SEQUENCE [LARGE SCALE GENOMIC DNA]</scope>
    <source>
        <strain evidence="1 2">NR704-98</strain>
    </source>
</reference>
<comment type="caution">
    <text evidence="1">The sequence shown here is derived from an EMBL/GenBank/DDBJ whole genome shotgun (WGS) entry which is preliminary data.</text>
</comment>
<dbReference type="PROSITE" id="PS51257">
    <property type="entry name" value="PROKAR_LIPOPROTEIN"/>
    <property type="match status" value="1"/>
</dbReference>
<gene>
    <name evidence="1" type="ORF">K0625_07410</name>
</gene>
<dbReference type="Pfam" id="PF03891">
    <property type="entry name" value="DUF333"/>
    <property type="match status" value="1"/>
</dbReference>
<name>A0ABS7E370_9GAMM</name>
<dbReference type="PANTHER" id="PTHR38008:SF2">
    <property type="entry name" value="HEMOLYSIN"/>
    <property type="match status" value="1"/>
</dbReference>
<protein>
    <submittedName>
        <fullName evidence="1">DUF333 domain-containing protein</fullName>
    </submittedName>
</protein>
<proteinExistence type="predicted"/>
<keyword evidence="2" id="KW-1185">Reference proteome</keyword>
<dbReference type="Proteomes" id="UP001195963">
    <property type="component" value="Unassembled WGS sequence"/>
</dbReference>
<evidence type="ECO:0000313" key="1">
    <source>
        <dbReference type="EMBL" id="MBW8183492.1"/>
    </source>
</evidence>
<accession>A0ABS7E370</accession>
<dbReference type="InterPro" id="IPR005590">
    <property type="entry name" value="DUF333"/>
</dbReference>
<organism evidence="1 2">
    <name type="scientific">Shewanella nanhaiensis</name>
    <dbReference type="NCBI Taxonomy" id="2864872"/>
    <lineage>
        <taxon>Bacteria</taxon>
        <taxon>Pseudomonadati</taxon>
        <taxon>Pseudomonadota</taxon>
        <taxon>Gammaproteobacteria</taxon>
        <taxon>Alteromonadales</taxon>
        <taxon>Shewanellaceae</taxon>
        <taxon>Shewanella</taxon>
    </lineage>
</organism>
<dbReference type="EMBL" id="JAHZST010000004">
    <property type="protein sequence ID" value="MBW8183492.1"/>
    <property type="molecule type" value="Genomic_DNA"/>
</dbReference>
<evidence type="ECO:0000313" key="2">
    <source>
        <dbReference type="Proteomes" id="UP001195963"/>
    </source>
</evidence>